<dbReference type="EMBL" id="BROD01000001">
    <property type="protein sequence ID" value="GKX65912.1"/>
    <property type="molecule type" value="Genomic_DNA"/>
</dbReference>
<dbReference type="Proteomes" id="UP001058074">
    <property type="component" value="Unassembled WGS sequence"/>
</dbReference>
<name>A0ACB5RA49_9CLOT</name>
<comment type="caution">
    <text evidence="1">The sequence shown here is derived from an EMBL/GenBank/DDBJ whole genome shotgun (WGS) entry which is preliminary data.</text>
</comment>
<gene>
    <name evidence="1" type="ORF">rsdtw13_11700</name>
</gene>
<proteinExistence type="predicted"/>
<keyword evidence="2" id="KW-1185">Reference proteome</keyword>
<sequence>MKENKENWNAIYSSIKEKKPVYDLWLDRYKDILDKSKEQPIIDLGCGAGGSSLYLTERGYKVIACDNSEEAINIVNNFLPQVKTIQMDISKTLPFEEESIEVIIAELSLHYFSEETTKNIIKEIKRVLKPGGHLIGRVNSINDMNYGAGSEEEIEKNFYLTKAGYKRFFGEEDIGYYFRDFIIEVCEEKSIMRYGNEKRALEFVVRKL</sequence>
<protein>
    <submittedName>
        <fullName evidence="1">Uncharacterized protein</fullName>
    </submittedName>
</protein>
<organism evidence="1 2">
    <name type="scientific">Inconstantimicrobium mannanitabidum</name>
    <dbReference type="NCBI Taxonomy" id="1604901"/>
    <lineage>
        <taxon>Bacteria</taxon>
        <taxon>Bacillati</taxon>
        <taxon>Bacillota</taxon>
        <taxon>Clostridia</taxon>
        <taxon>Eubacteriales</taxon>
        <taxon>Clostridiaceae</taxon>
        <taxon>Inconstantimicrobium</taxon>
    </lineage>
</organism>
<evidence type="ECO:0000313" key="1">
    <source>
        <dbReference type="EMBL" id="GKX65912.1"/>
    </source>
</evidence>
<evidence type="ECO:0000313" key="2">
    <source>
        <dbReference type="Proteomes" id="UP001058074"/>
    </source>
</evidence>
<reference evidence="1" key="1">
    <citation type="journal article" date="2025" name="Int. J. Syst. Evol. Microbiol.">
        <title>Inconstantimicrobium mannanitabidum sp. nov., a novel member of the family Clostridiaceae isolated from anoxic soil under the treatment of reductive soil disinfestation.</title>
        <authorList>
            <person name="Ueki A."/>
            <person name="Tonouchi A."/>
            <person name="Honma S."/>
            <person name="Kaku N."/>
            <person name="Ueki K."/>
        </authorList>
    </citation>
    <scope>NUCLEOTIDE SEQUENCE</scope>
    <source>
        <strain evidence="1">TW13</strain>
    </source>
</reference>
<accession>A0ACB5RA49</accession>